<reference evidence="5" key="2">
    <citation type="submission" date="2019-09" db="UniProtKB">
        <authorList>
            <consortium name="WormBaseParasite"/>
        </authorList>
    </citation>
    <scope>IDENTIFICATION</scope>
</reference>
<dbReference type="WBParaSite" id="HPBE_0002395701-mRNA-1">
    <property type="protein sequence ID" value="HPBE_0002395701-mRNA-1"/>
    <property type="gene ID" value="HPBE_0002395701"/>
</dbReference>
<dbReference type="Pfam" id="PF18701">
    <property type="entry name" value="DUF5641"/>
    <property type="match status" value="1"/>
</dbReference>
<dbReference type="PANTHER" id="PTHR47331:SF1">
    <property type="entry name" value="GAG-LIKE PROTEIN"/>
    <property type="match status" value="1"/>
</dbReference>
<organism evidence="4 5">
    <name type="scientific">Heligmosomoides polygyrus</name>
    <name type="common">Parasitic roundworm</name>
    <dbReference type="NCBI Taxonomy" id="6339"/>
    <lineage>
        <taxon>Eukaryota</taxon>
        <taxon>Metazoa</taxon>
        <taxon>Ecdysozoa</taxon>
        <taxon>Nematoda</taxon>
        <taxon>Chromadorea</taxon>
        <taxon>Rhabditida</taxon>
        <taxon>Rhabditina</taxon>
        <taxon>Rhabditomorpha</taxon>
        <taxon>Strongyloidea</taxon>
        <taxon>Heligmosomidae</taxon>
        <taxon>Heligmosomoides</taxon>
    </lineage>
</organism>
<evidence type="ECO:0000313" key="3">
    <source>
        <dbReference type="EMBL" id="VDP42011.1"/>
    </source>
</evidence>
<evidence type="ECO:0000313" key="5">
    <source>
        <dbReference type="WBParaSite" id="HPBE_0002395701-mRNA-1"/>
    </source>
</evidence>
<gene>
    <name evidence="3" type="ORF">HPBE_LOCUS23956</name>
</gene>
<keyword evidence="4" id="KW-1185">Reference proteome</keyword>
<sequence length="376" mass="43794">HKRTRIGKRKLGDASDIDRRQSEHQTASIPRGEMGRFANSSICEDEYLLQKEIVPFHTRRQAQETLQSSHKHMKRFWTIWSREYLTNLRERNHLSLKHKKEGSAVPKHGKVELLVEELLPRNSWKMGRITKLKESSDGEIREAEVKMSNGRLVRRPLNLLVPVELDETEEQEQSKCQVKSAKDGESTTSHRTRIMIRQKEKNPQQTMKEDHATIFLHFFFSKAPLLYLEFIHTILHIRVVIEFLLRLFDAVVNDEHLMTVDCREKSVLESQFFLNLLVVVEELIVSSRADPRSTIGIDFFESVLHLDLQQDHPRREGLNFLDQRGNAQLLDLISQLVYLALVFVHVHVDKGLCFFDFLANMLGELDELASDEGLSR</sequence>
<reference evidence="3 4" key="1">
    <citation type="submission" date="2018-11" db="EMBL/GenBank/DDBJ databases">
        <authorList>
            <consortium name="Pathogen Informatics"/>
        </authorList>
    </citation>
    <scope>NUCLEOTIDE SEQUENCE [LARGE SCALE GENOMIC DNA]</scope>
</reference>
<feature type="compositionally biased region" description="Basic and acidic residues" evidence="1">
    <location>
        <begin position="10"/>
        <end position="23"/>
    </location>
</feature>
<protein>
    <submittedName>
        <fullName evidence="5">DUF5641 domain-containing protein</fullName>
    </submittedName>
</protein>
<accession>A0A183GMN7</accession>
<feature type="region of interest" description="Disordered" evidence="1">
    <location>
        <begin position="1"/>
        <end position="33"/>
    </location>
</feature>
<feature type="domain" description="DUF5641" evidence="2">
    <location>
        <begin position="67"/>
        <end position="161"/>
    </location>
</feature>
<evidence type="ECO:0000313" key="4">
    <source>
        <dbReference type="Proteomes" id="UP000050761"/>
    </source>
</evidence>
<evidence type="ECO:0000259" key="2">
    <source>
        <dbReference type="Pfam" id="PF18701"/>
    </source>
</evidence>
<dbReference type="EMBL" id="UZAH01035670">
    <property type="protein sequence ID" value="VDP42011.1"/>
    <property type="molecule type" value="Genomic_DNA"/>
</dbReference>
<dbReference type="InterPro" id="IPR040676">
    <property type="entry name" value="DUF5641"/>
</dbReference>
<dbReference type="Proteomes" id="UP000050761">
    <property type="component" value="Unassembled WGS sequence"/>
</dbReference>
<name>A0A183GMN7_HELPZ</name>
<evidence type="ECO:0000256" key="1">
    <source>
        <dbReference type="SAM" id="MobiDB-lite"/>
    </source>
</evidence>
<dbReference type="OrthoDB" id="5868911at2759"/>
<dbReference type="AlphaFoldDB" id="A0A183GMN7"/>
<proteinExistence type="predicted"/>
<accession>A0A3P8DE61</accession>
<dbReference type="PANTHER" id="PTHR47331">
    <property type="entry name" value="PHD-TYPE DOMAIN-CONTAINING PROTEIN"/>
    <property type="match status" value="1"/>
</dbReference>